<dbReference type="EMBL" id="AP017928">
    <property type="protein sequence ID" value="BBA32744.1"/>
    <property type="molecule type" value="Genomic_DNA"/>
</dbReference>
<dbReference type="KEGG" id="mmai:sS8_0779"/>
<keyword evidence="2" id="KW-1185">Reference proteome</keyword>
<name>A0A250KMG4_9GAMM</name>
<organism evidence="1 2">
    <name type="scientific">Methylocaldum marinum</name>
    <dbReference type="NCBI Taxonomy" id="1432792"/>
    <lineage>
        <taxon>Bacteria</taxon>
        <taxon>Pseudomonadati</taxon>
        <taxon>Pseudomonadota</taxon>
        <taxon>Gammaproteobacteria</taxon>
        <taxon>Methylococcales</taxon>
        <taxon>Methylococcaceae</taxon>
        <taxon>Methylocaldum</taxon>
    </lineage>
</organism>
<dbReference type="Proteomes" id="UP000266313">
    <property type="component" value="Chromosome"/>
</dbReference>
<evidence type="ECO:0000313" key="1">
    <source>
        <dbReference type="EMBL" id="BBA32744.1"/>
    </source>
</evidence>
<gene>
    <name evidence="1" type="ORF">sS8_0779</name>
</gene>
<dbReference type="AlphaFoldDB" id="A0A250KMG4"/>
<sequence>MHALLAFQRGAFASRFICTRARWENEFAAQRFDLGVELFPFLPKSFQGGLVDVFACKRINRVKSCNNV</sequence>
<evidence type="ECO:0000313" key="2">
    <source>
        <dbReference type="Proteomes" id="UP000266313"/>
    </source>
</evidence>
<proteinExistence type="predicted"/>
<accession>A0A250KMG4</accession>
<reference evidence="1 2" key="1">
    <citation type="submission" date="2016-12" db="EMBL/GenBank/DDBJ databases">
        <title>Genome sequencing of Methylocaldum marinum.</title>
        <authorList>
            <person name="Takeuchi M."/>
            <person name="Kamagata Y."/>
            <person name="Hiraoka S."/>
            <person name="Oshima K."/>
            <person name="Hattori M."/>
            <person name="Iwasaki W."/>
        </authorList>
    </citation>
    <scope>NUCLEOTIDE SEQUENCE [LARGE SCALE GENOMIC DNA]</scope>
    <source>
        <strain evidence="1 2">S8</strain>
    </source>
</reference>
<protein>
    <submittedName>
        <fullName evidence="1">Uncharacterized protein</fullName>
    </submittedName>
</protein>